<keyword evidence="4" id="KW-1185">Reference proteome</keyword>
<dbReference type="Proteomes" id="UP001420932">
    <property type="component" value="Unassembled WGS sequence"/>
</dbReference>
<organism evidence="3 4">
    <name type="scientific">Stephania yunnanensis</name>
    <dbReference type="NCBI Taxonomy" id="152371"/>
    <lineage>
        <taxon>Eukaryota</taxon>
        <taxon>Viridiplantae</taxon>
        <taxon>Streptophyta</taxon>
        <taxon>Embryophyta</taxon>
        <taxon>Tracheophyta</taxon>
        <taxon>Spermatophyta</taxon>
        <taxon>Magnoliopsida</taxon>
        <taxon>Ranunculales</taxon>
        <taxon>Menispermaceae</taxon>
        <taxon>Menispermoideae</taxon>
        <taxon>Cissampelideae</taxon>
        <taxon>Stephania</taxon>
    </lineage>
</organism>
<reference evidence="3 4" key="1">
    <citation type="submission" date="2024-01" db="EMBL/GenBank/DDBJ databases">
        <title>Genome assemblies of Stephania.</title>
        <authorList>
            <person name="Yang L."/>
        </authorList>
    </citation>
    <scope>NUCLEOTIDE SEQUENCE [LARGE SCALE GENOMIC DNA]</scope>
    <source>
        <strain evidence="3">YNDBR</strain>
        <tissue evidence="3">Leaf</tissue>
    </source>
</reference>
<protein>
    <recommendedName>
        <fullName evidence="5">Secreted peptide</fullName>
    </recommendedName>
</protein>
<evidence type="ECO:0008006" key="5">
    <source>
        <dbReference type="Google" id="ProtNLM"/>
    </source>
</evidence>
<accession>A0AAP0LEP9</accession>
<feature type="chain" id="PRO_5042978200" description="Secreted peptide" evidence="2">
    <location>
        <begin position="20"/>
        <end position="89"/>
    </location>
</feature>
<keyword evidence="2" id="KW-0732">Signal</keyword>
<proteinExistence type="predicted"/>
<keyword evidence="1" id="KW-1133">Transmembrane helix</keyword>
<feature type="transmembrane region" description="Helical" evidence="1">
    <location>
        <begin position="51"/>
        <end position="75"/>
    </location>
</feature>
<comment type="caution">
    <text evidence="3">The sequence shown here is derived from an EMBL/GenBank/DDBJ whole genome shotgun (WGS) entry which is preliminary data.</text>
</comment>
<name>A0AAP0LEP9_9MAGN</name>
<evidence type="ECO:0000256" key="2">
    <source>
        <dbReference type="SAM" id="SignalP"/>
    </source>
</evidence>
<sequence>MRCVLSGALLISLIRDILGTAMPHPMTRVCLALSRLCDPNPVAPAFDVLRLLRHFCILFPLTLILVVLSLFYSLIIMHSIQFSFYLHDF</sequence>
<evidence type="ECO:0000313" key="4">
    <source>
        <dbReference type="Proteomes" id="UP001420932"/>
    </source>
</evidence>
<dbReference type="EMBL" id="JBBNAF010000001">
    <property type="protein sequence ID" value="KAK9168872.1"/>
    <property type="molecule type" value="Genomic_DNA"/>
</dbReference>
<dbReference type="AlphaFoldDB" id="A0AAP0LEP9"/>
<evidence type="ECO:0000313" key="3">
    <source>
        <dbReference type="EMBL" id="KAK9168872.1"/>
    </source>
</evidence>
<gene>
    <name evidence="3" type="ORF">Syun_001012</name>
</gene>
<evidence type="ECO:0000256" key="1">
    <source>
        <dbReference type="SAM" id="Phobius"/>
    </source>
</evidence>
<keyword evidence="1" id="KW-0812">Transmembrane</keyword>
<feature type="signal peptide" evidence="2">
    <location>
        <begin position="1"/>
        <end position="19"/>
    </location>
</feature>
<keyword evidence="1" id="KW-0472">Membrane</keyword>